<feature type="binding site" evidence="9">
    <location>
        <begin position="134"/>
        <end position="135"/>
    </location>
    <ligand>
        <name>S-adenosyl-L-methionine</name>
        <dbReference type="ChEBI" id="CHEBI:59789"/>
    </ligand>
</feature>
<comment type="subcellular location">
    <subcellularLocation>
        <location evidence="2">Cytoplasm</location>
    </subcellularLocation>
</comment>
<dbReference type="InterPro" id="IPR029063">
    <property type="entry name" value="SAM-dependent_MTases_sf"/>
</dbReference>
<dbReference type="GO" id="GO:0032259">
    <property type="term" value="P:methylation"/>
    <property type="evidence" value="ECO:0007669"/>
    <property type="project" value="UniProtKB-KW"/>
</dbReference>
<dbReference type="Gene3D" id="3.40.50.150">
    <property type="entry name" value="Vaccinia Virus protein VP39"/>
    <property type="match status" value="1"/>
</dbReference>
<dbReference type="GO" id="GO:0008119">
    <property type="term" value="F:thiopurine S-methyltransferase activity"/>
    <property type="evidence" value="ECO:0007669"/>
    <property type="project" value="UniProtKB-EC"/>
</dbReference>
<reference evidence="10" key="1">
    <citation type="submission" date="2025-08" db="UniProtKB">
        <authorList>
            <consortium name="Ensembl"/>
        </authorList>
    </citation>
    <scope>IDENTIFICATION</scope>
</reference>
<comment type="similarity">
    <text evidence="3">Belongs to the class I-like SAM-binding methyltransferase superfamily. TPMT family.</text>
</comment>
<evidence type="ECO:0000256" key="4">
    <source>
        <dbReference type="ARBA" id="ARBA00011905"/>
    </source>
</evidence>
<evidence type="ECO:0000256" key="7">
    <source>
        <dbReference type="ARBA" id="ARBA00022679"/>
    </source>
</evidence>
<evidence type="ECO:0000256" key="9">
    <source>
        <dbReference type="PIRSR" id="PIRSR023956-1"/>
    </source>
</evidence>
<accession>A0A8D0B8H7</accession>
<evidence type="ECO:0000256" key="2">
    <source>
        <dbReference type="ARBA" id="ARBA00004496"/>
    </source>
</evidence>
<dbReference type="EC" id="2.1.1.67" evidence="4"/>
<evidence type="ECO:0000313" key="11">
    <source>
        <dbReference type="Proteomes" id="UP000694421"/>
    </source>
</evidence>
<dbReference type="Ensembl" id="ENSSMRT00000008228.1">
    <property type="protein sequence ID" value="ENSSMRP00000007026.1"/>
    <property type="gene ID" value="ENSSMRG00000005676.1"/>
</dbReference>
<dbReference type="FunFam" id="3.40.50.150:FF:000101">
    <property type="entry name" value="Thiopurine S-methyltransferase"/>
    <property type="match status" value="1"/>
</dbReference>
<keyword evidence="6" id="KW-0489">Methyltransferase</keyword>
<dbReference type="SUPFAM" id="SSF53335">
    <property type="entry name" value="S-adenosyl-L-methionine-dependent methyltransferases"/>
    <property type="match status" value="1"/>
</dbReference>
<dbReference type="PIRSF" id="PIRSF023956">
    <property type="entry name" value="Thiopurine_S-methyltransferase"/>
    <property type="match status" value="1"/>
</dbReference>
<dbReference type="HAMAP" id="MF_00812">
    <property type="entry name" value="Thiopur_methtran"/>
    <property type="match status" value="1"/>
</dbReference>
<evidence type="ECO:0000256" key="6">
    <source>
        <dbReference type="ARBA" id="ARBA00022603"/>
    </source>
</evidence>
<feature type="binding site" evidence="9">
    <location>
        <position position="90"/>
    </location>
    <ligand>
        <name>S-adenosyl-L-methionine</name>
        <dbReference type="ChEBI" id="CHEBI:59789"/>
    </ligand>
</feature>
<dbReference type="Proteomes" id="UP000694421">
    <property type="component" value="Unplaced"/>
</dbReference>
<evidence type="ECO:0000256" key="3">
    <source>
        <dbReference type="ARBA" id="ARBA00008145"/>
    </source>
</evidence>
<dbReference type="PANTHER" id="PTHR10259:SF11">
    <property type="entry name" value="THIOPURINE S-METHYLTRANSFERASE"/>
    <property type="match status" value="1"/>
</dbReference>
<organism evidence="10 11">
    <name type="scientific">Salvator merianae</name>
    <name type="common">Argentine black and white tegu</name>
    <name type="synonym">Tupinambis merianae</name>
    <dbReference type="NCBI Taxonomy" id="96440"/>
    <lineage>
        <taxon>Eukaryota</taxon>
        <taxon>Metazoa</taxon>
        <taxon>Chordata</taxon>
        <taxon>Craniata</taxon>
        <taxon>Vertebrata</taxon>
        <taxon>Euteleostomi</taxon>
        <taxon>Lepidosauria</taxon>
        <taxon>Squamata</taxon>
        <taxon>Bifurcata</taxon>
        <taxon>Unidentata</taxon>
        <taxon>Episquamata</taxon>
        <taxon>Laterata</taxon>
        <taxon>Teiioidea</taxon>
        <taxon>Teiidae</taxon>
        <taxon>Salvator</taxon>
    </lineage>
</organism>
<dbReference type="PROSITE" id="PS51585">
    <property type="entry name" value="SAM_MT_TPMT"/>
    <property type="match status" value="1"/>
</dbReference>
<dbReference type="GeneTree" id="ENSGT00390000016823"/>
<dbReference type="OMA" id="LWCGDFF"/>
<feature type="binding site" evidence="9">
    <location>
        <begin position="29"/>
        <end position="40"/>
    </location>
    <ligand>
        <name>S-adenosyl-L-methionine</name>
        <dbReference type="ChEBI" id="CHEBI:59789"/>
    </ligand>
</feature>
<dbReference type="PANTHER" id="PTHR10259">
    <property type="entry name" value="THIOPURINE S-METHYLTRANSFERASE"/>
    <property type="match status" value="1"/>
</dbReference>
<feature type="binding site" evidence="9">
    <location>
        <position position="152"/>
    </location>
    <ligand>
        <name>S-adenosyl-L-methionine</name>
        <dbReference type="ChEBI" id="CHEBI:59789"/>
    </ligand>
</feature>
<sequence>MENSSDKFPEEECGDAKLQENRVMTQEEWLQMWQTKKIGFHNKDGHPLLKKYLDLFLNGRNGLNIFFPLCGKSVEMKWFADMGHHVVGVEISQSALEEFFTEQKLPFTEEQVPGIPGAKLLKSTDGNISLYCCSIFDLSSTTVGKFDGIWDRGALVALNPCDRPRYASLMFSLMNSGCRSLLVTCSYDPTKHKGPPFFVPDSEVKSLFGKHCDITYLEKIDGFSERHKKWGIDFLWEMIYMLTLKSP</sequence>
<reference evidence="10" key="2">
    <citation type="submission" date="2025-09" db="UniProtKB">
        <authorList>
            <consortium name="Ensembl"/>
        </authorList>
    </citation>
    <scope>IDENTIFICATION</scope>
</reference>
<dbReference type="AlphaFoldDB" id="A0A8D0B8H7"/>
<keyword evidence="7" id="KW-0808">Transferase</keyword>
<feature type="binding site" evidence="9">
    <location>
        <position position="69"/>
    </location>
    <ligand>
        <name>S-adenosyl-L-methionine</name>
        <dbReference type="ChEBI" id="CHEBI:59789"/>
    </ligand>
</feature>
<protein>
    <recommendedName>
        <fullName evidence="4">thiopurine S-methyltransferase</fullName>
        <ecNumber evidence="4">2.1.1.67</ecNumber>
    </recommendedName>
</protein>
<keyword evidence="8 9" id="KW-0949">S-adenosyl-L-methionine</keyword>
<evidence type="ECO:0000313" key="10">
    <source>
        <dbReference type="Ensembl" id="ENSSMRP00000007026.1"/>
    </source>
</evidence>
<comment type="catalytic activity">
    <reaction evidence="1">
        <text>S-adenosyl-L-methionine + a thiopurine = S-adenosyl-L-homocysteine + a thiopurine S-methylether.</text>
        <dbReference type="EC" id="2.1.1.67"/>
    </reaction>
</comment>
<evidence type="ECO:0000256" key="8">
    <source>
        <dbReference type="ARBA" id="ARBA00022691"/>
    </source>
</evidence>
<dbReference type="GO" id="GO:0005737">
    <property type="term" value="C:cytoplasm"/>
    <property type="evidence" value="ECO:0007669"/>
    <property type="project" value="UniProtKB-SubCell"/>
</dbReference>
<name>A0A8D0B8H7_SALMN</name>
<dbReference type="InterPro" id="IPR008854">
    <property type="entry name" value="TPMT"/>
</dbReference>
<evidence type="ECO:0000256" key="1">
    <source>
        <dbReference type="ARBA" id="ARBA00000903"/>
    </source>
</evidence>
<dbReference type="GO" id="GO:0006805">
    <property type="term" value="P:xenobiotic metabolic process"/>
    <property type="evidence" value="ECO:0007669"/>
    <property type="project" value="Ensembl"/>
</dbReference>
<dbReference type="GO" id="GO:1904047">
    <property type="term" value="F:S-adenosyl-L-methionine binding"/>
    <property type="evidence" value="ECO:0007669"/>
    <property type="project" value="Ensembl"/>
</dbReference>
<keyword evidence="11" id="KW-1185">Reference proteome</keyword>
<dbReference type="InterPro" id="IPR025835">
    <property type="entry name" value="Thiopurine_S-MeTrfase"/>
</dbReference>
<keyword evidence="5" id="KW-0963">Cytoplasm</keyword>
<proteinExistence type="inferred from homology"/>
<evidence type="ECO:0000256" key="5">
    <source>
        <dbReference type="ARBA" id="ARBA00022490"/>
    </source>
</evidence>
<dbReference type="Pfam" id="PF05724">
    <property type="entry name" value="TPMT"/>
    <property type="match status" value="1"/>
</dbReference>